<reference evidence="2 3" key="1">
    <citation type="journal article" date="2019" name="Int. J. Syst. Evol. Microbiol.">
        <title>The Global Catalogue of Microorganisms (GCM) 10K type strain sequencing project: providing services to taxonomists for standard genome sequencing and annotation.</title>
        <authorList>
            <consortium name="The Broad Institute Genomics Platform"/>
            <consortium name="The Broad Institute Genome Sequencing Center for Infectious Disease"/>
            <person name="Wu L."/>
            <person name="Ma J."/>
        </authorList>
    </citation>
    <scope>NUCLEOTIDE SEQUENCE [LARGE SCALE GENOMIC DNA]</scope>
    <source>
        <strain evidence="2 3">JCM 14942</strain>
    </source>
</reference>
<evidence type="ECO:0000313" key="3">
    <source>
        <dbReference type="Proteomes" id="UP001500842"/>
    </source>
</evidence>
<name>A0ABN2B5C0_9ACTN</name>
<gene>
    <name evidence="2" type="ORF">GCM10009788_41370</name>
</gene>
<protein>
    <submittedName>
        <fullName evidence="2">Uncharacterized protein</fullName>
    </submittedName>
</protein>
<dbReference type="Proteomes" id="UP001500842">
    <property type="component" value="Unassembled WGS sequence"/>
</dbReference>
<sequence length="207" mass="21423">MTDLDTLDSLAGPALRERLRDERPDLEHLAAASLAAGRRLRRRRRLGTAAGTTAGVAVVAAVSVAAGALAGSGTTAHDSAVATTPTPTVTATVTAAPEDAEGLLPGASDDPSLPVVLDAPGWDCEYFVVDEKAWCSQGELGVSVVVRPRSDYDAWQGSADKAGSALWTSPVHGNYFVTLQGGEDGLSPADLDAFVAGITFAPRWERP</sequence>
<dbReference type="EMBL" id="BAAAOR010000030">
    <property type="protein sequence ID" value="GAA1534192.1"/>
    <property type="molecule type" value="Genomic_DNA"/>
</dbReference>
<evidence type="ECO:0000313" key="2">
    <source>
        <dbReference type="EMBL" id="GAA1534192.1"/>
    </source>
</evidence>
<accession>A0ABN2B5C0</accession>
<comment type="caution">
    <text evidence="2">The sequence shown here is derived from an EMBL/GenBank/DDBJ whole genome shotgun (WGS) entry which is preliminary data.</text>
</comment>
<keyword evidence="1" id="KW-0812">Transmembrane</keyword>
<keyword evidence="1" id="KW-1133">Transmembrane helix</keyword>
<proteinExistence type="predicted"/>
<dbReference type="RefSeq" id="WP_141007371.1">
    <property type="nucleotide sequence ID" value="NZ_BAAAOR010000030.1"/>
</dbReference>
<evidence type="ECO:0000256" key="1">
    <source>
        <dbReference type="SAM" id="Phobius"/>
    </source>
</evidence>
<keyword evidence="3" id="KW-1185">Reference proteome</keyword>
<feature type="transmembrane region" description="Helical" evidence="1">
    <location>
        <begin position="46"/>
        <end position="70"/>
    </location>
</feature>
<organism evidence="2 3">
    <name type="scientific">Nocardioides humi</name>
    <dbReference type="NCBI Taxonomy" id="449461"/>
    <lineage>
        <taxon>Bacteria</taxon>
        <taxon>Bacillati</taxon>
        <taxon>Actinomycetota</taxon>
        <taxon>Actinomycetes</taxon>
        <taxon>Propionibacteriales</taxon>
        <taxon>Nocardioidaceae</taxon>
        <taxon>Nocardioides</taxon>
    </lineage>
</organism>
<keyword evidence="1" id="KW-0472">Membrane</keyword>